<keyword evidence="2" id="KW-0378">Hydrolase</keyword>
<feature type="signal peptide" evidence="1">
    <location>
        <begin position="1"/>
        <end position="38"/>
    </location>
</feature>
<dbReference type="AlphaFoldDB" id="A0A420ARE7"/>
<dbReference type="EMBL" id="RAPY01000004">
    <property type="protein sequence ID" value="RKE47042.1"/>
    <property type="molecule type" value="Genomic_DNA"/>
</dbReference>
<evidence type="ECO:0000313" key="2">
    <source>
        <dbReference type="EMBL" id="RKE47042.1"/>
    </source>
</evidence>
<keyword evidence="1" id="KW-0732">Signal</keyword>
<name>A0A420ARE7_SPHD1</name>
<dbReference type="InterPro" id="IPR008969">
    <property type="entry name" value="CarboxyPept-like_regulatory"/>
</dbReference>
<sequence length="874" mass="100221">MNFQDYSNIMEAKINTKTFITKLFFSITFLLSAALAFAQTKTVTGTVKDAKTKTPIAYATVAVVGAPAAAGTSTSTNANGEFRLVFPTSYVKIRASYVGYDNKDAFVTNDAVQSKEILMDAQDNMLEEVVVKAQKKKYSNKDNPAVALIRKVIENKEKNRLSGQQYAEFDQYEKMSLGLSNLSEKFVNKKIFKNYQFLFETDDSAKTANKYVLPAFIEEKMSKVYYRKDPSKTKQYILGDQRAQFDPKFIDNDGLAAYFNKLYEQVDIYDNNISLVTNQFLSPIANSAPTFYKFFITDTIKTSQPWLVELSFVPRNKADMLFKGQLYVTLDGNYAVQGANMTVADDINLNFVRDLQVQLKFEKDSKSRFYLKTSTLGIDFSLTEKGMGIRGSRTVNYNNYKVGIQQPDSIYDGPSTVIAYNIENKKATKSLFETQRPLALAQNELNIYHNIDTLQKIPSFRTFMDIAALVLSGYKQAGPVEIGPVNTFYSFNPVEGFRLRIGGRTTEALSKRFYAETYAAYGFKDQKWKYFFSGTYAFNNKSVYSFPMHYIRASYKKDTKIPGQKLEFIQEDNFLLSFKRGDNDRYIYETNYGLEYKKEFLNHLAIGAGFNINKQSPAGSLTYQMLDENGQNKLFNELNTTELSVNFRYAPHEEFYQGKIYRTPIFNQYPIFTFNYTAGIKGLAKGEYNYHSFNVGAFKRFYLSQFGFADVTAEGNYIAGKEIPFPFLTIHRANQTYAYQLNSYNLMNFLEFVSDHNASINVQYYMNGFLLNKIPLIKKLKLREVFSFKGVYGGLRKENDPDDPNYGSKVFAWQRNADQIQSSYTFGSEPYMEASIGLSNIFKILRVDYVKRLNYLDHVDAPAWGIRARVRFDF</sequence>
<dbReference type="Pfam" id="PF18939">
    <property type="entry name" value="DUF5686"/>
    <property type="match status" value="1"/>
</dbReference>
<comment type="caution">
    <text evidence="2">The sequence shown here is derived from an EMBL/GenBank/DDBJ whole genome shotgun (WGS) entry which is preliminary data.</text>
</comment>
<dbReference type="Pfam" id="PF13715">
    <property type="entry name" value="CarbopepD_reg_2"/>
    <property type="match status" value="1"/>
</dbReference>
<organism evidence="2 3">
    <name type="scientific">Sphingobacterium detergens</name>
    <dbReference type="NCBI Taxonomy" id="1145106"/>
    <lineage>
        <taxon>Bacteria</taxon>
        <taxon>Pseudomonadati</taxon>
        <taxon>Bacteroidota</taxon>
        <taxon>Sphingobacteriia</taxon>
        <taxon>Sphingobacteriales</taxon>
        <taxon>Sphingobacteriaceae</taxon>
        <taxon>Sphingobacterium</taxon>
    </lineage>
</organism>
<dbReference type="GO" id="GO:0004180">
    <property type="term" value="F:carboxypeptidase activity"/>
    <property type="evidence" value="ECO:0007669"/>
    <property type="project" value="UniProtKB-KW"/>
</dbReference>
<dbReference type="InterPro" id="IPR043741">
    <property type="entry name" value="DUF5686"/>
</dbReference>
<keyword evidence="2" id="KW-0121">Carboxypeptidase</keyword>
<evidence type="ECO:0000256" key="1">
    <source>
        <dbReference type="SAM" id="SignalP"/>
    </source>
</evidence>
<evidence type="ECO:0000313" key="3">
    <source>
        <dbReference type="Proteomes" id="UP000286246"/>
    </source>
</evidence>
<reference evidence="2 3" key="1">
    <citation type="submission" date="2018-09" db="EMBL/GenBank/DDBJ databases">
        <title>Genomic Encyclopedia of Type Strains, Phase III (KMG-III): the genomes of soil and plant-associated and newly described type strains.</title>
        <authorList>
            <person name="Whitman W."/>
        </authorList>
    </citation>
    <scope>NUCLEOTIDE SEQUENCE [LARGE SCALE GENOMIC DNA]</scope>
    <source>
        <strain evidence="2 3">CECT 7938</strain>
    </source>
</reference>
<dbReference type="Proteomes" id="UP000286246">
    <property type="component" value="Unassembled WGS sequence"/>
</dbReference>
<feature type="chain" id="PRO_5019133510" evidence="1">
    <location>
        <begin position="39"/>
        <end position="874"/>
    </location>
</feature>
<accession>A0A420ARE7</accession>
<proteinExistence type="predicted"/>
<keyword evidence="3" id="KW-1185">Reference proteome</keyword>
<dbReference type="SUPFAM" id="SSF49464">
    <property type="entry name" value="Carboxypeptidase regulatory domain-like"/>
    <property type="match status" value="1"/>
</dbReference>
<keyword evidence="2" id="KW-0645">Protease</keyword>
<protein>
    <submittedName>
        <fullName evidence="2">Carboxypeptidase-like protein</fullName>
    </submittedName>
</protein>
<dbReference type="Gene3D" id="2.60.40.1120">
    <property type="entry name" value="Carboxypeptidase-like, regulatory domain"/>
    <property type="match status" value="1"/>
</dbReference>
<gene>
    <name evidence="2" type="ORF">DFQ12_4201</name>
</gene>